<proteinExistence type="predicted"/>
<dbReference type="STRING" id="320787.CA2015_0538"/>
<keyword evidence="4" id="KW-1185">Reference proteome</keyword>
<feature type="transmembrane region" description="Helical" evidence="1">
    <location>
        <begin position="27"/>
        <end position="49"/>
    </location>
</feature>
<name>A0A0H4PA58_9BACT</name>
<protein>
    <submittedName>
        <fullName evidence="3">Putative membrane-associated phospholipid phosphatase</fullName>
    </submittedName>
</protein>
<evidence type="ECO:0000313" key="3">
    <source>
        <dbReference type="EMBL" id="AKP50005.1"/>
    </source>
</evidence>
<dbReference type="SUPFAM" id="SSF48317">
    <property type="entry name" value="Acid phosphatase/Vanadium-dependent haloperoxidase"/>
    <property type="match status" value="1"/>
</dbReference>
<evidence type="ECO:0000313" key="4">
    <source>
        <dbReference type="Proteomes" id="UP000036520"/>
    </source>
</evidence>
<gene>
    <name evidence="3" type="ORF">CA2015_0538</name>
</gene>
<feature type="domain" description="Phosphatidic acid phosphatase type 2/haloperoxidase" evidence="2">
    <location>
        <begin position="61"/>
        <end position="175"/>
    </location>
</feature>
<feature type="transmembrane region" description="Helical" evidence="1">
    <location>
        <begin position="98"/>
        <end position="123"/>
    </location>
</feature>
<dbReference type="RefSeq" id="WP_048640492.1">
    <property type="nucleotide sequence ID" value="NZ_CP012040.1"/>
</dbReference>
<dbReference type="Gene3D" id="1.20.144.10">
    <property type="entry name" value="Phosphatidic acid phosphatase type 2/haloperoxidase"/>
    <property type="match status" value="1"/>
</dbReference>
<keyword evidence="1" id="KW-0472">Membrane</keyword>
<evidence type="ECO:0000256" key="1">
    <source>
        <dbReference type="SAM" id="Phobius"/>
    </source>
</evidence>
<feature type="transmembrane region" description="Helical" evidence="1">
    <location>
        <begin position="160"/>
        <end position="185"/>
    </location>
</feature>
<dbReference type="PANTHER" id="PTHR14969:SF13">
    <property type="entry name" value="AT30094P"/>
    <property type="match status" value="1"/>
</dbReference>
<feature type="transmembrane region" description="Helical" evidence="1">
    <location>
        <begin position="135"/>
        <end position="154"/>
    </location>
</feature>
<feature type="transmembrane region" description="Helical" evidence="1">
    <location>
        <begin position="56"/>
        <end position="78"/>
    </location>
</feature>
<dbReference type="Pfam" id="PF01569">
    <property type="entry name" value="PAP2"/>
    <property type="match status" value="1"/>
</dbReference>
<dbReference type="SMART" id="SM00014">
    <property type="entry name" value="acidPPc"/>
    <property type="match status" value="1"/>
</dbReference>
<keyword evidence="1" id="KW-0812">Transmembrane</keyword>
<reference evidence="3 4" key="1">
    <citation type="submission" date="2015-07" db="EMBL/GenBank/DDBJ databases">
        <authorList>
            <person name="Kim K.M."/>
        </authorList>
    </citation>
    <scope>NUCLEOTIDE SEQUENCE [LARGE SCALE GENOMIC DNA]</scope>
    <source>
        <strain evidence="3 4">KCTC 12363</strain>
    </source>
</reference>
<dbReference type="Proteomes" id="UP000036520">
    <property type="component" value="Chromosome"/>
</dbReference>
<dbReference type="PANTHER" id="PTHR14969">
    <property type="entry name" value="SPHINGOSINE-1-PHOSPHATE PHOSPHOHYDROLASE"/>
    <property type="match status" value="1"/>
</dbReference>
<dbReference type="InterPro" id="IPR036938">
    <property type="entry name" value="PAP2/HPO_sf"/>
</dbReference>
<evidence type="ECO:0000259" key="2">
    <source>
        <dbReference type="SMART" id="SM00014"/>
    </source>
</evidence>
<dbReference type="InterPro" id="IPR000326">
    <property type="entry name" value="PAP2/HPO"/>
</dbReference>
<dbReference type="EMBL" id="CP012040">
    <property type="protein sequence ID" value="AKP50005.1"/>
    <property type="molecule type" value="Genomic_DNA"/>
</dbReference>
<accession>A0A0H4PA58</accession>
<dbReference type="PATRIC" id="fig|320787.5.peg.607"/>
<dbReference type="KEGG" id="camu:CA2015_0538"/>
<sequence>MIESIIHWDEQFFLLLNHLQASWLDPVMLAITGKFIWIPLYLFLLFLIIKEYKGSSVWYIVGLILVIVMADQFTSGFMKPYFERLRPCHDPRWQDIVINYSGCGGLYGFASSHAANTFALAAFLQKVGKKSIPGFRWLFLWAFVVSYSRIYLGVHYPLDIFVGALVGIFIGWLVFGLITEVRILWKKRESMG</sequence>
<organism evidence="3 4">
    <name type="scientific">Cyclobacterium amurskyense</name>
    <dbReference type="NCBI Taxonomy" id="320787"/>
    <lineage>
        <taxon>Bacteria</taxon>
        <taxon>Pseudomonadati</taxon>
        <taxon>Bacteroidota</taxon>
        <taxon>Cytophagia</taxon>
        <taxon>Cytophagales</taxon>
        <taxon>Cyclobacteriaceae</taxon>
        <taxon>Cyclobacterium</taxon>
    </lineage>
</organism>
<keyword evidence="1" id="KW-1133">Transmembrane helix</keyword>
<dbReference type="OrthoDB" id="9789113at2"/>
<dbReference type="AlphaFoldDB" id="A0A0H4PA58"/>